<dbReference type="Pfam" id="PF00627">
    <property type="entry name" value="UBA"/>
    <property type="match status" value="1"/>
</dbReference>
<proteinExistence type="predicted"/>
<dbReference type="CDD" id="cd16106">
    <property type="entry name" value="Ubl_Dsk2p_like"/>
    <property type="match status" value="1"/>
</dbReference>
<dbReference type="AlphaFoldDB" id="A0A9P4I6K7"/>
<dbReference type="Proteomes" id="UP000799772">
    <property type="component" value="Unassembled WGS sequence"/>
</dbReference>
<keyword evidence="5" id="KW-1185">Reference proteome</keyword>
<dbReference type="InterPro" id="IPR015940">
    <property type="entry name" value="UBA"/>
</dbReference>
<dbReference type="InterPro" id="IPR006636">
    <property type="entry name" value="STI1_HS-bd"/>
</dbReference>
<feature type="domain" description="UBA" evidence="2">
    <location>
        <begin position="429"/>
        <end position="473"/>
    </location>
</feature>
<evidence type="ECO:0000256" key="1">
    <source>
        <dbReference type="SAM" id="MobiDB-lite"/>
    </source>
</evidence>
<accession>A0A9P4I6K7</accession>
<dbReference type="SUPFAM" id="SSF46934">
    <property type="entry name" value="UBA-like"/>
    <property type="match status" value="1"/>
</dbReference>
<dbReference type="Gene3D" id="1.10.8.10">
    <property type="entry name" value="DNA helicase RuvA subunit, C-terminal domain"/>
    <property type="match status" value="1"/>
</dbReference>
<protein>
    <submittedName>
        <fullName evidence="4">Uncharacterized protein</fullName>
    </submittedName>
</protein>
<dbReference type="GO" id="GO:0006511">
    <property type="term" value="P:ubiquitin-dependent protein catabolic process"/>
    <property type="evidence" value="ECO:0007669"/>
    <property type="project" value="TreeGrafter"/>
</dbReference>
<reference evidence="4" key="1">
    <citation type="journal article" date="2020" name="Stud. Mycol.">
        <title>101 Dothideomycetes genomes: a test case for predicting lifestyles and emergence of pathogens.</title>
        <authorList>
            <person name="Haridas S."/>
            <person name="Albert R."/>
            <person name="Binder M."/>
            <person name="Bloem J."/>
            <person name="Labutti K."/>
            <person name="Salamov A."/>
            <person name="Andreopoulos B."/>
            <person name="Baker S."/>
            <person name="Barry K."/>
            <person name="Bills G."/>
            <person name="Bluhm B."/>
            <person name="Cannon C."/>
            <person name="Castanera R."/>
            <person name="Culley D."/>
            <person name="Daum C."/>
            <person name="Ezra D."/>
            <person name="Gonzalez J."/>
            <person name="Henrissat B."/>
            <person name="Kuo A."/>
            <person name="Liang C."/>
            <person name="Lipzen A."/>
            <person name="Lutzoni F."/>
            <person name="Magnuson J."/>
            <person name="Mondo S."/>
            <person name="Nolan M."/>
            <person name="Ohm R."/>
            <person name="Pangilinan J."/>
            <person name="Park H.-J."/>
            <person name="Ramirez L."/>
            <person name="Alfaro M."/>
            <person name="Sun H."/>
            <person name="Tritt A."/>
            <person name="Yoshinaga Y."/>
            <person name="Zwiers L.-H."/>
            <person name="Turgeon B."/>
            <person name="Goodwin S."/>
            <person name="Spatafora J."/>
            <person name="Crous P."/>
            <person name="Grigoriev I."/>
        </authorList>
    </citation>
    <scope>NUCLEOTIDE SEQUENCE</scope>
    <source>
        <strain evidence="4">CBS 133067</strain>
    </source>
</reference>
<feature type="region of interest" description="Disordered" evidence="1">
    <location>
        <begin position="239"/>
        <end position="349"/>
    </location>
</feature>
<feature type="region of interest" description="Disordered" evidence="1">
    <location>
        <begin position="92"/>
        <end position="135"/>
    </location>
</feature>
<dbReference type="Pfam" id="PF00240">
    <property type="entry name" value="ubiquitin"/>
    <property type="match status" value="1"/>
</dbReference>
<dbReference type="InterPro" id="IPR015496">
    <property type="entry name" value="Ubiquilin"/>
</dbReference>
<feature type="compositionally biased region" description="Polar residues" evidence="1">
    <location>
        <begin position="318"/>
        <end position="337"/>
    </location>
</feature>
<dbReference type="OrthoDB" id="267397at2759"/>
<feature type="compositionally biased region" description="Low complexity" evidence="1">
    <location>
        <begin position="261"/>
        <end position="276"/>
    </location>
</feature>
<dbReference type="GO" id="GO:0031593">
    <property type="term" value="F:polyubiquitin modification-dependent protein binding"/>
    <property type="evidence" value="ECO:0007669"/>
    <property type="project" value="TreeGrafter"/>
</dbReference>
<organism evidence="4 5">
    <name type="scientific">Rhizodiscina lignyota</name>
    <dbReference type="NCBI Taxonomy" id="1504668"/>
    <lineage>
        <taxon>Eukaryota</taxon>
        <taxon>Fungi</taxon>
        <taxon>Dikarya</taxon>
        <taxon>Ascomycota</taxon>
        <taxon>Pezizomycotina</taxon>
        <taxon>Dothideomycetes</taxon>
        <taxon>Pleosporomycetidae</taxon>
        <taxon>Aulographales</taxon>
        <taxon>Rhizodiscinaceae</taxon>
        <taxon>Rhizodiscina</taxon>
    </lineage>
</organism>
<gene>
    <name evidence="4" type="ORF">NA57DRAFT_48287</name>
</gene>
<dbReference type="SMART" id="SM00165">
    <property type="entry name" value="UBA"/>
    <property type="match status" value="1"/>
</dbReference>
<dbReference type="InterPro" id="IPR000626">
    <property type="entry name" value="Ubiquitin-like_dom"/>
</dbReference>
<feature type="domain" description="Ubiquitin-like" evidence="3">
    <location>
        <begin position="18"/>
        <end position="95"/>
    </location>
</feature>
<dbReference type="CDD" id="cd14324">
    <property type="entry name" value="UBA_Dsk2p_like"/>
    <property type="match status" value="1"/>
</dbReference>
<dbReference type="GO" id="GO:0005829">
    <property type="term" value="C:cytosol"/>
    <property type="evidence" value="ECO:0007669"/>
    <property type="project" value="TreeGrafter"/>
</dbReference>
<dbReference type="PANTHER" id="PTHR10677:SF3">
    <property type="entry name" value="FI07626P-RELATED"/>
    <property type="match status" value="1"/>
</dbReference>
<dbReference type="PROSITE" id="PS50053">
    <property type="entry name" value="UBIQUITIN_2"/>
    <property type="match status" value="1"/>
</dbReference>
<dbReference type="PANTHER" id="PTHR10677">
    <property type="entry name" value="UBIQUILIN"/>
    <property type="match status" value="1"/>
</dbReference>
<dbReference type="SMART" id="SM00727">
    <property type="entry name" value="STI1"/>
    <property type="match status" value="3"/>
</dbReference>
<dbReference type="Gene3D" id="3.10.20.90">
    <property type="entry name" value="Phosphatidylinositol 3-kinase Catalytic Subunit, Chain A, domain 1"/>
    <property type="match status" value="1"/>
</dbReference>
<dbReference type="PROSITE" id="PS50030">
    <property type="entry name" value="UBA"/>
    <property type="match status" value="1"/>
</dbReference>
<dbReference type="FunFam" id="1.10.8.10:FF:000024">
    <property type="entry name" value="Ubiquitin domain-containing protein DSK2"/>
    <property type="match status" value="1"/>
</dbReference>
<sequence length="474" mass="49906">MADSNPATAADEAPEPQVTINVKSGSDQKHVFTLPLSTTIGDLKSKLSSSEYADLPADRQRLIFSGRILKDHDTLEQVKVKDGHTIHLVKSAASNARQNPASSPSAGASSAGTTPTPAVPTNIAAGTGNSPFAQLTGARHAGFHGLPGAEMFGPDGGMGAPPDPEAMLGMLDDPMFVSQMNEMMNNPAMIQMLLNSPHVRNNPQARMMLQNPEFRRLMLNPEMLRMQLQMQRAMDGMGGGGFAMPGETDTTAQTGTGNAGETQTEGQNGQQQPQNPFAMFGQGQGGQANPFAALFNPPSQQPGTTPATSPPNTASAGQGTPAQPTPSGQEGQNQVNPFASLFGGQTGDQQDNAFARMTQQMMQNPEMMRMAMQAATGMMNPQNQTPGSTDANTGAAGQQNPFAGLFNPMAFGAGGMGALGAPEPPDSRPPEERYADQLRQLNDMGFYEFDRNVQALRRSGGSVQGAVEYLLSNP</sequence>
<name>A0A9P4I6K7_9PEZI</name>
<feature type="compositionally biased region" description="Low complexity" evidence="1">
    <location>
        <begin position="100"/>
        <end position="121"/>
    </location>
</feature>
<dbReference type="InterPro" id="IPR029071">
    <property type="entry name" value="Ubiquitin-like_domsf"/>
</dbReference>
<feature type="region of interest" description="Disordered" evidence="1">
    <location>
        <begin position="1"/>
        <end position="27"/>
    </location>
</feature>
<feature type="compositionally biased region" description="Low complexity" evidence="1">
    <location>
        <begin position="302"/>
        <end position="317"/>
    </location>
</feature>
<dbReference type="SUPFAM" id="SSF54236">
    <property type="entry name" value="Ubiquitin-like"/>
    <property type="match status" value="1"/>
</dbReference>
<dbReference type="InterPro" id="IPR009060">
    <property type="entry name" value="UBA-like_sf"/>
</dbReference>
<evidence type="ECO:0000259" key="3">
    <source>
        <dbReference type="PROSITE" id="PS50053"/>
    </source>
</evidence>
<evidence type="ECO:0000313" key="4">
    <source>
        <dbReference type="EMBL" id="KAF2093379.1"/>
    </source>
</evidence>
<evidence type="ECO:0000259" key="2">
    <source>
        <dbReference type="PROSITE" id="PS50030"/>
    </source>
</evidence>
<feature type="compositionally biased region" description="Polar residues" evidence="1">
    <location>
        <begin position="248"/>
        <end position="260"/>
    </location>
</feature>
<comment type="caution">
    <text evidence="4">The sequence shown here is derived from an EMBL/GenBank/DDBJ whole genome shotgun (WGS) entry which is preliminary data.</text>
</comment>
<dbReference type="SMART" id="SM00213">
    <property type="entry name" value="UBQ"/>
    <property type="match status" value="1"/>
</dbReference>
<dbReference type="EMBL" id="ML978138">
    <property type="protein sequence ID" value="KAF2093379.1"/>
    <property type="molecule type" value="Genomic_DNA"/>
</dbReference>
<evidence type="ECO:0000313" key="5">
    <source>
        <dbReference type="Proteomes" id="UP000799772"/>
    </source>
</evidence>